<keyword evidence="8" id="KW-0968">Cytoplasmic vesicle</keyword>
<dbReference type="InterPro" id="IPR044733">
    <property type="entry name" value="AP1_sigma"/>
</dbReference>
<evidence type="ECO:0000256" key="9">
    <source>
        <dbReference type="ARBA" id="ARBA00058887"/>
    </source>
</evidence>
<evidence type="ECO:0000256" key="2">
    <source>
        <dbReference type="ARBA" id="ARBA00004555"/>
    </source>
</evidence>
<name>A0ABD1I2B9_SALDI</name>
<feature type="region of interest" description="Disordered" evidence="12">
    <location>
        <begin position="193"/>
        <end position="212"/>
    </location>
</feature>
<dbReference type="Pfam" id="PF01217">
    <property type="entry name" value="Clat_adaptor_s"/>
    <property type="match status" value="1"/>
</dbReference>
<dbReference type="PANTHER" id="PTHR23054:SF15">
    <property type="entry name" value="OS08G0515700 PROTEIN"/>
    <property type="match status" value="1"/>
</dbReference>
<dbReference type="EMBL" id="JBEAFC010000003">
    <property type="protein sequence ID" value="KAL1561461.1"/>
    <property type="molecule type" value="Genomic_DNA"/>
</dbReference>
<keyword evidence="5" id="KW-0653">Protein transport</keyword>
<evidence type="ECO:0000256" key="1">
    <source>
        <dbReference type="ARBA" id="ARBA00004145"/>
    </source>
</evidence>
<gene>
    <name evidence="15" type="ORF">AAHA92_04161</name>
</gene>
<organism evidence="15 16">
    <name type="scientific">Salvia divinorum</name>
    <name type="common">Maria pastora</name>
    <name type="synonym">Diviner's sage</name>
    <dbReference type="NCBI Taxonomy" id="28513"/>
    <lineage>
        <taxon>Eukaryota</taxon>
        <taxon>Viridiplantae</taxon>
        <taxon>Streptophyta</taxon>
        <taxon>Embryophyta</taxon>
        <taxon>Tracheophyta</taxon>
        <taxon>Spermatophyta</taxon>
        <taxon>Magnoliopsida</taxon>
        <taxon>eudicotyledons</taxon>
        <taxon>Gunneridae</taxon>
        <taxon>Pentapetalae</taxon>
        <taxon>asterids</taxon>
        <taxon>lamiids</taxon>
        <taxon>Lamiales</taxon>
        <taxon>Lamiaceae</taxon>
        <taxon>Nepetoideae</taxon>
        <taxon>Mentheae</taxon>
        <taxon>Salviinae</taxon>
        <taxon>Salvia</taxon>
        <taxon>Salvia subgen. Calosphace</taxon>
    </lineage>
</organism>
<accession>A0ABD1I2B9</accession>
<dbReference type="Proteomes" id="UP001567538">
    <property type="component" value="Unassembled WGS sequence"/>
</dbReference>
<dbReference type="Gene3D" id="3.30.450.60">
    <property type="match status" value="1"/>
</dbReference>
<dbReference type="GO" id="GO:0015031">
    <property type="term" value="P:protein transport"/>
    <property type="evidence" value="ECO:0007669"/>
    <property type="project" value="UniProtKB-KW"/>
</dbReference>
<comment type="caution">
    <text evidence="15">The sequence shown here is derived from an EMBL/GenBank/DDBJ whole genome shotgun (WGS) entry which is preliminary data.</text>
</comment>
<dbReference type="GO" id="GO:0005829">
    <property type="term" value="C:cytosol"/>
    <property type="evidence" value="ECO:0007669"/>
    <property type="project" value="GOC"/>
</dbReference>
<reference evidence="15 16" key="1">
    <citation type="submission" date="2024-06" db="EMBL/GenBank/DDBJ databases">
        <title>A chromosome level genome sequence of Diviner's sage (Salvia divinorum).</title>
        <authorList>
            <person name="Ford S.A."/>
            <person name="Ro D.-K."/>
            <person name="Ness R.W."/>
            <person name="Phillips M.A."/>
        </authorList>
    </citation>
    <scope>NUCLEOTIDE SEQUENCE [LARGE SCALE GENOMIC DNA]</scope>
    <source>
        <strain evidence="15">SAF-2024a</strain>
        <tissue evidence="15">Leaf</tissue>
    </source>
</reference>
<feature type="compositionally biased region" description="Polar residues" evidence="12">
    <location>
        <begin position="145"/>
        <end position="177"/>
    </location>
</feature>
<evidence type="ECO:0000256" key="12">
    <source>
        <dbReference type="SAM" id="MobiDB-lite"/>
    </source>
</evidence>
<protein>
    <recommendedName>
        <fullName evidence="11">Adaptor AP-1 19 kDa protein</fullName>
    </recommendedName>
</protein>
<keyword evidence="4" id="KW-0813">Transport</keyword>
<evidence type="ECO:0000256" key="11">
    <source>
        <dbReference type="ARBA" id="ARBA00082295"/>
    </source>
</evidence>
<dbReference type="PROSITE" id="PS00989">
    <property type="entry name" value="CLAT_ADAPTOR_S"/>
    <property type="match status" value="1"/>
</dbReference>
<evidence type="ECO:0000256" key="5">
    <source>
        <dbReference type="ARBA" id="ARBA00022927"/>
    </source>
</evidence>
<feature type="region of interest" description="Disordered" evidence="12">
    <location>
        <begin position="89"/>
        <end position="186"/>
    </location>
</feature>
<evidence type="ECO:0000256" key="8">
    <source>
        <dbReference type="ARBA" id="ARBA00023329"/>
    </source>
</evidence>
<dbReference type="InterPro" id="IPR000804">
    <property type="entry name" value="Clathrin_sm-chain_CS"/>
</dbReference>
<evidence type="ECO:0000256" key="10">
    <source>
        <dbReference type="ARBA" id="ARBA00066271"/>
    </source>
</evidence>
<comment type="subcellular location">
    <subcellularLocation>
        <location evidence="1">Cytoplasmic vesicle</location>
        <location evidence="1">Clathrin-coated vesicle membrane</location>
        <topology evidence="1">Peripheral membrane protein</topology>
        <orientation evidence="1">Cytoplasmic side</orientation>
    </subcellularLocation>
    <subcellularLocation>
        <location evidence="2">Golgi apparatus</location>
    </subcellularLocation>
</comment>
<keyword evidence="16" id="KW-1185">Reference proteome</keyword>
<dbReference type="CDD" id="cd14831">
    <property type="entry name" value="AP1_sigma"/>
    <property type="match status" value="1"/>
</dbReference>
<evidence type="ECO:0000256" key="7">
    <source>
        <dbReference type="ARBA" id="ARBA00023136"/>
    </source>
</evidence>
<evidence type="ECO:0000259" key="14">
    <source>
        <dbReference type="Pfam" id="PF04784"/>
    </source>
</evidence>
<comment type="function">
    <text evidence="9">Subunit of clathrin-associated adaptor protein complex 1 that plays a role in protein sorting at the trans-Golgi network and early endosomes (TGN/EE). The AP complexes mediate the recruitment of clathrin to membranes and the recognition of sorting signals within the cytosolic tails of transmembrane cargo molecules.</text>
</comment>
<keyword evidence="7" id="KW-0472">Membrane</keyword>
<comment type="similarity">
    <text evidence="3">Belongs to the adaptor complexes small subunit family.</text>
</comment>
<keyword evidence="6" id="KW-0333">Golgi apparatus</keyword>
<dbReference type="InterPro" id="IPR022775">
    <property type="entry name" value="AP_mu_sigma_su"/>
</dbReference>
<dbReference type="SUPFAM" id="SSF64356">
    <property type="entry name" value="SNARE-like"/>
    <property type="match status" value="1"/>
</dbReference>
<evidence type="ECO:0000256" key="6">
    <source>
        <dbReference type="ARBA" id="ARBA00023034"/>
    </source>
</evidence>
<evidence type="ECO:0000259" key="13">
    <source>
        <dbReference type="Pfam" id="PF01217"/>
    </source>
</evidence>
<dbReference type="Pfam" id="PF04784">
    <property type="entry name" value="DUF547"/>
    <property type="match status" value="1"/>
</dbReference>
<evidence type="ECO:0000256" key="4">
    <source>
        <dbReference type="ARBA" id="ARBA00022448"/>
    </source>
</evidence>
<dbReference type="GO" id="GO:0016482">
    <property type="term" value="P:cytosolic transport"/>
    <property type="evidence" value="ECO:0007669"/>
    <property type="project" value="UniProtKB-ARBA"/>
</dbReference>
<dbReference type="PANTHER" id="PTHR23054">
    <property type="entry name" value="TERNARY COMPLEX FACTOR MIP1, LEUCINE-ZIPPER-RELATED"/>
    <property type="match status" value="1"/>
</dbReference>
<feature type="compositionally biased region" description="Basic and acidic residues" evidence="12">
    <location>
        <begin position="100"/>
        <end position="110"/>
    </location>
</feature>
<dbReference type="AlphaFoldDB" id="A0ABD1I2B9"/>
<evidence type="ECO:0000313" key="16">
    <source>
        <dbReference type="Proteomes" id="UP001567538"/>
    </source>
</evidence>
<proteinExistence type="inferred from homology"/>
<dbReference type="FunFam" id="3.30.450.60:FF:000007">
    <property type="entry name" value="AP complex subunit sigma"/>
    <property type="match status" value="1"/>
</dbReference>
<dbReference type="InterPro" id="IPR006869">
    <property type="entry name" value="DUF547"/>
</dbReference>
<feature type="domain" description="DUF547" evidence="14">
    <location>
        <begin position="360"/>
        <end position="492"/>
    </location>
</feature>
<feature type="compositionally biased region" description="Polar residues" evidence="12">
    <location>
        <begin position="90"/>
        <end position="99"/>
    </location>
</feature>
<dbReference type="InterPro" id="IPR011012">
    <property type="entry name" value="Longin-like_dom_sf"/>
</dbReference>
<dbReference type="GO" id="GO:0030121">
    <property type="term" value="C:AP-1 adaptor complex"/>
    <property type="evidence" value="ECO:0007669"/>
    <property type="project" value="UniProtKB-ARBA"/>
</dbReference>
<comment type="subunit">
    <text evidence="10">Adaptor protein complex 1 (AP-1) is a heterotetramer composed of two large adaptins (gamma-type subunit and beta-type subunit), a medium adaptin (mu-type subunit) and a small adaptin (sigma-type subunit).</text>
</comment>
<feature type="domain" description="AP complex mu/sigma subunit" evidence="13">
    <location>
        <begin position="561"/>
        <end position="693"/>
    </location>
</feature>
<dbReference type="GO" id="GO:0016192">
    <property type="term" value="P:vesicle-mediated transport"/>
    <property type="evidence" value="ECO:0007669"/>
    <property type="project" value="UniProtKB-ARBA"/>
</dbReference>
<evidence type="ECO:0000313" key="15">
    <source>
        <dbReference type="EMBL" id="KAL1561461.1"/>
    </source>
</evidence>
<sequence length="714" mass="80954">MVCFSSPPPPPQPAAASPLCSPCHVLNMPSTTSHHLNRVRSSSDLVKEITTLEVEIVRLEQYLLSLYRTSFEKTIPSNPGDQKITEIQPCVTSDQSSQRTKSEMSKDCYEHQGYLSPTSALTGPNDMVRFATPKSSSARERKSVYRTSFQQTIPSNPGDQQMTGIQPRVTSDQSSQRTKSEVSKDYYEHQGYLSPTSALTGPNDMVSFTTPMSSSERERKSVLYFRRRCLADHLGNFCVDDACIFPDKLSEGILRCISAIYCKLGSSTRSHKGYSVSSNSSFWSSSTFSPRNLSGNWSPQCNDEVSESCAIEGLKQDNGPYAAMVEVLKICLDDKSYSYADKMLQKFRSLVKSLENLDPRKMRREQKLAFWINIHNALTMHAHLAFETQTYTKSTSITKAVYNVGGHCINAYDIQSSILGIKSHYSAPWLQTLLSPGRKFKTGISRHVYAIDYPEPLVHFALSSGARSDPAIRIYNAKTIFEDLNVAKKEFIQATAYVHKQKRLYVPKILHYYAKDMSFGMSTLLKVVGDCLPEYQQKAIDRFAKGRPEKCVCWLEESSSFRRQGKVRLTKWYSPYSQKERTKVIRELSGMILTRAPKLCNFVEWRGYKVVYKRYASLYFCMCIDQDDNELEVLEIIHHFVEILDRYFGSVCELDLIFNFHKAYYILDEILIAGELQESSKKTVARLIATQDSLVEAAKEQASSISNMIAQATK</sequence>
<evidence type="ECO:0000256" key="3">
    <source>
        <dbReference type="ARBA" id="ARBA00006972"/>
    </source>
</evidence>